<protein>
    <submittedName>
        <fullName evidence="2">Uncharacterized protein</fullName>
    </submittedName>
</protein>
<accession>A0AAW1KJL0</accession>
<feature type="compositionally biased region" description="Basic and acidic residues" evidence="1">
    <location>
        <begin position="91"/>
        <end position="109"/>
    </location>
</feature>
<gene>
    <name evidence="2" type="ORF">QE152_g22700</name>
</gene>
<name>A0AAW1KJL0_POPJA</name>
<dbReference type="AlphaFoldDB" id="A0AAW1KJL0"/>
<sequence>MQKSGWYMIRQTLGFKFEVVIQSLVSWQEAQEKEREETGEDEDDLSFKELGNILLKINGCSKVSTEDAEEWMVYDSSDPGFQILSDDEFTESMREESVEEEDRRTCSQS</sequence>
<organism evidence="2 3">
    <name type="scientific">Popillia japonica</name>
    <name type="common">Japanese beetle</name>
    <dbReference type="NCBI Taxonomy" id="7064"/>
    <lineage>
        <taxon>Eukaryota</taxon>
        <taxon>Metazoa</taxon>
        <taxon>Ecdysozoa</taxon>
        <taxon>Arthropoda</taxon>
        <taxon>Hexapoda</taxon>
        <taxon>Insecta</taxon>
        <taxon>Pterygota</taxon>
        <taxon>Neoptera</taxon>
        <taxon>Endopterygota</taxon>
        <taxon>Coleoptera</taxon>
        <taxon>Polyphaga</taxon>
        <taxon>Scarabaeiformia</taxon>
        <taxon>Scarabaeidae</taxon>
        <taxon>Rutelinae</taxon>
        <taxon>Popillia</taxon>
    </lineage>
</organism>
<proteinExistence type="predicted"/>
<keyword evidence="3" id="KW-1185">Reference proteome</keyword>
<feature type="region of interest" description="Disordered" evidence="1">
    <location>
        <begin position="90"/>
        <end position="109"/>
    </location>
</feature>
<reference evidence="2 3" key="1">
    <citation type="journal article" date="2024" name="BMC Genomics">
        <title>De novo assembly and annotation of Popillia japonica's genome with initial clues to its potential as an invasive pest.</title>
        <authorList>
            <person name="Cucini C."/>
            <person name="Boschi S."/>
            <person name="Funari R."/>
            <person name="Cardaioli E."/>
            <person name="Iannotti N."/>
            <person name="Marturano G."/>
            <person name="Paoli F."/>
            <person name="Bruttini M."/>
            <person name="Carapelli A."/>
            <person name="Frati F."/>
            <person name="Nardi F."/>
        </authorList>
    </citation>
    <scope>NUCLEOTIDE SEQUENCE [LARGE SCALE GENOMIC DNA]</scope>
    <source>
        <strain evidence="2">DMR45628</strain>
    </source>
</reference>
<dbReference type="EMBL" id="JASPKY010000220">
    <property type="protein sequence ID" value="KAK9719392.1"/>
    <property type="molecule type" value="Genomic_DNA"/>
</dbReference>
<evidence type="ECO:0000313" key="2">
    <source>
        <dbReference type="EMBL" id="KAK9719392.1"/>
    </source>
</evidence>
<dbReference type="Proteomes" id="UP001458880">
    <property type="component" value="Unassembled WGS sequence"/>
</dbReference>
<evidence type="ECO:0000313" key="3">
    <source>
        <dbReference type="Proteomes" id="UP001458880"/>
    </source>
</evidence>
<evidence type="ECO:0000256" key="1">
    <source>
        <dbReference type="SAM" id="MobiDB-lite"/>
    </source>
</evidence>
<comment type="caution">
    <text evidence="2">The sequence shown here is derived from an EMBL/GenBank/DDBJ whole genome shotgun (WGS) entry which is preliminary data.</text>
</comment>